<proteinExistence type="predicted"/>
<accession>A0ACA9NIN6</accession>
<dbReference type="EMBL" id="CAJVPW010014377">
    <property type="protein sequence ID" value="CAG8653327.1"/>
    <property type="molecule type" value="Genomic_DNA"/>
</dbReference>
<sequence length="717" mass="80589">MALTLCKPFLIRRILKEKLTFTIKEAEQMLQKEAPIIFSLLTEIIQEHLVIVNRAPSLHGPSMQATRMVLTLGHSIELHPLITTALNADFDGDQVAIYLILTEKARKEAEELFLSSHLIIDRKNGQLITIPSQDMILGIYYLTKETKRKKPIFFNEISNIYKSQGKGKISLHDLIIIPAPLVGRQLATSQNRFLFTTLGKIIFNRILPPSFPYYINDLKAYNEENNQEVNLVEELITFLNKLALMTPRSEMVEFLDHLKKAGFDYSTRSGISISPFELENIVPDKEKILAAAEKKLVQIAEHFTQEECKEKLKEKLVANLAKRKQTSFYHIWDSGARASDESLTQIAGMRGNITDYSGEVKEMAITSSLWEGLTPFEFFISDFGATKGMIDTALKTAEAGYLTRRLVESAQSLIILAPDCGTNSSMCLTENDLSLEKRIYGRYLAQDVSDKKGKIVLMRNTLLLEKEIKTLQIHKVMEVGVFSPLTCQLVDGICQKCYGLDLSRPGEPVTLGTAVGIIAAQSLGEPGTQLTMRTFHSGGVSGDEDITQGLPKVKQILDNIKPEKDEKAILAELSGEIISIEEKKIRQKNEEGGETKTYSLGKEISVRVKPGDFVKKGERLTGGKIDLEEYLEIMGREKCQAYIREGVRKVYDHQGIDINEKHIEIFARQMLSKVKIIDSGDSDYLVGDLVNCQQLAKVNQELLSQQKKPAIYKNIIL</sequence>
<gene>
    <name evidence="1" type="ORF">SPELUC_LOCUS8999</name>
</gene>
<evidence type="ECO:0000313" key="2">
    <source>
        <dbReference type="Proteomes" id="UP000789366"/>
    </source>
</evidence>
<keyword evidence="2" id="KW-1185">Reference proteome</keyword>
<reference evidence="1" key="1">
    <citation type="submission" date="2021-06" db="EMBL/GenBank/DDBJ databases">
        <authorList>
            <person name="Kallberg Y."/>
            <person name="Tangrot J."/>
            <person name="Rosling A."/>
        </authorList>
    </citation>
    <scope>NUCLEOTIDE SEQUENCE</scope>
    <source>
        <strain evidence="1">28 12/20/2015</strain>
    </source>
</reference>
<organism evidence="1 2">
    <name type="scientific">Cetraspora pellucida</name>
    <dbReference type="NCBI Taxonomy" id="1433469"/>
    <lineage>
        <taxon>Eukaryota</taxon>
        <taxon>Fungi</taxon>
        <taxon>Fungi incertae sedis</taxon>
        <taxon>Mucoromycota</taxon>
        <taxon>Glomeromycotina</taxon>
        <taxon>Glomeromycetes</taxon>
        <taxon>Diversisporales</taxon>
        <taxon>Gigasporaceae</taxon>
        <taxon>Cetraspora</taxon>
    </lineage>
</organism>
<dbReference type="Proteomes" id="UP000789366">
    <property type="component" value="Unassembled WGS sequence"/>
</dbReference>
<comment type="caution">
    <text evidence="1">The sequence shown here is derived from an EMBL/GenBank/DDBJ whole genome shotgun (WGS) entry which is preliminary data.</text>
</comment>
<feature type="non-terminal residue" evidence="1">
    <location>
        <position position="717"/>
    </location>
</feature>
<protein>
    <submittedName>
        <fullName evidence="1">15647_t:CDS:1</fullName>
    </submittedName>
</protein>
<feature type="non-terminal residue" evidence="1">
    <location>
        <position position="1"/>
    </location>
</feature>
<name>A0ACA9NIN6_9GLOM</name>
<evidence type="ECO:0000313" key="1">
    <source>
        <dbReference type="EMBL" id="CAG8653327.1"/>
    </source>
</evidence>